<evidence type="ECO:0000313" key="2">
    <source>
        <dbReference type="Proteomes" id="UP000608024"/>
    </source>
</evidence>
<protein>
    <submittedName>
        <fullName evidence="1">Uncharacterized protein</fullName>
    </submittedName>
</protein>
<comment type="caution">
    <text evidence="1">The sequence shown here is derived from an EMBL/GenBank/DDBJ whole genome shotgun (WGS) entry which is preliminary data.</text>
</comment>
<reference evidence="1" key="1">
    <citation type="journal article" date="2014" name="Int. J. Syst. Evol. Microbiol.">
        <title>Complete genome sequence of Corynebacterium casei LMG S-19264T (=DSM 44701T), isolated from a smear-ripened cheese.</title>
        <authorList>
            <consortium name="US DOE Joint Genome Institute (JGI-PGF)"/>
            <person name="Walter F."/>
            <person name="Albersmeier A."/>
            <person name="Kalinowski J."/>
            <person name="Ruckert C."/>
        </authorList>
    </citation>
    <scope>NUCLEOTIDE SEQUENCE</scope>
    <source>
        <strain evidence="1">JCM 4784</strain>
    </source>
</reference>
<dbReference type="Proteomes" id="UP000608024">
    <property type="component" value="Unassembled WGS sequence"/>
</dbReference>
<reference evidence="1" key="2">
    <citation type="submission" date="2020-09" db="EMBL/GenBank/DDBJ databases">
        <authorList>
            <person name="Sun Q."/>
            <person name="Ohkuma M."/>
        </authorList>
    </citation>
    <scope>NUCLEOTIDE SEQUENCE</scope>
    <source>
        <strain evidence="1">JCM 4784</strain>
    </source>
</reference>
<dbReference type="AlphaFoldDB" id="A0A919DRA3"/>
<sequence>MDGDVHDVHARHGGATRASSILTGSTLAAVSTGAPREDVGLAVRVAGDDVGGRAVEDEAALVRERAGHAPGVGVDDGLVAAREAEQAQIGGRRR</sequence>
<evidence type="ECO:0000313" key="1">
    <source>
        <dbReference type="EMBL" id="GHE69043.1"/>
    </source>
</evidence>
<dbReference type="EMBL" id="BNBT01000065">
    <property type="protein sequence ID" value="GHE69043.1"/>
    <property type="molecule type" value="Genomic_DNA"/>
</dbReference>
<proteinExistence type="predicted"/>
<gene>
    <name evidence="1" type="ORF">GCM10018785_41980</name>
</gene>
<name>A0A919DRA3_9ACTN</name>
<accession>A0A919DRA3</accession>
<organism evidence="1 2">
    <name type="scientific">Streptomyces longispororuber</name>
    <dbReference type="NCBI Taxonomy" id="68230"/>
    <lineage>
        <taxon>Bacteria</taxon>
        <taxon>Bacillati</taxon>
        <taxon>Actinomycetota</taxon>
        <taxon>Actinomycetes</taxon>
        <taxon>Kitasatosporales</taxon>
        <taxon>Streptomycetaceae</taxon>
        <taxon>Streptomyces</taxon>
    </lineage>
</organism>
<keyword evidence="2" id="KW-1185">Reference proteome</keyword>